<evidence type="ECO:0000313" key="3">
    <source>
        <dbReference type="EMBL" id="WQH17354.1"/>
    </source>
</evidence>
<dbReference type="RefSeq" id="WP_322522323.1">
    <property type="nucleotide sequence ID" value="NZ_CP140153.1"/>
</dbReference>
<dbReference type="Proteomes" id="UP001327459">
    <property type="component" value="Chromosome"/>
</dbReference>
<dbReference type="EMBL" id="CP140153">
    <property type="protein sequence ID" value="WQH17354.1"/>
    <property type="molecule type" value="Genomic_DNA"/>
</dbReference>
<dbReference type="PANTHER" id="PTHR35601:SF1">
    <property type="entry name" value="TOXIN RELE"/>
    <property type="match status" value="1"/>
</dbReference>
<keyword evidence="4" id="KW-1185">Reference proteome</keyword>
<dbReference type="Pfam" id="PF05016">
    <property type="entry name" value="ParE_toxin"/>
    <property type="match status" value="1"/>
</dbReference>
<dbReference type="SUPFAM" id="SSF143011">
    <property type="entry name" value="RelE-like"/>
    <property type="match status" value="1"/>
</dbReference>
<dbReference type="InterPro" id="IPR035093">
    <property type="entry name" value="RelE/ParE_toxin_dom_sf"/>
</dbReference>
<comment type="similarity">
    <text evidence="1">Belongs to the RelE toxin family.</text>
</comment>
<protein>
    <submittedName>
        <fullName evidence="3">Type II toxin-antitoxin system RelE/ParE family toxin</fullName>
    </submittedName>
</protein>
<evidence type="ECO:0000313" key="4">
    <source>
        <dbReference type="Proteomes" id="UP001327459"/>
    </source>
</evidence>
<keyword evidence="2" id="KW-1277">Toxin-antitoxin system</keyword>
<gene>
    <name evidence="3" type="ORF">SR882_05470</name>
</gene>
<evidence type="ECO:0000256" key="1">
    <source>
        <dbReference type="ARBA" id="ARBA00006226"/>
    </source>
</evidence>
<dbReference type="Gene3D" id="3.30.2310.20">
    <property type="entry name" value="RelE-like"/>
    <property type="match status" value="1"/>
</dbReference>
<proteinExistence type="inferred from homology"/>
<organism evidence="3 4">
    <name type="scientific">Guyparkeria halophila</name>
    <dbReference type="NCBI Taxonomy" id="47960"/>
    <lineage>
        <taxon>Bacteria</taxon>
        <taxon>Pseudomonadati</taxon>
        <taxon>Pseudomonadota</taxon>
        <taxon>Gammaproteobacteria</taxon>
        <taxon>Chromatiales</taxon>
        <taxon>Thioalkalibacteraceae</taxon>
        <taxon>Guyparkeria</taxon>
    </lineage>
</organism>
<sequence>MASYKLRFRQSVSRDLRPIPKPDVERILRRIDALADDPRPPGCEKLSGQERYRLRQGNYRILYEIVDDELVVTVVKIGHRRHVYRR</sequence>
<reference evidence="3 4" key="1">
    <citation type="submission" date="2023-11" db="EMBL/GenBank/DDBJ databases">
        <title>MicrobeMod: A computational toolkit for identifying prokaryotic methylation and restriction-modification with nanopore sequencing.</title>
        <authorList>
            <person name="Crits-Christoph A."/>
            <person name="Kang S.C."/>
            <person name="Lee H."/>
            <person name="Ostrov N."/>
        </authorList>
    </citation>
    <scope>NUCLEOTIDE SEQUENCE [LARGE SCALE GENOMIC DNA]</scope>
    <source>
        <strain evidence="3 4">ATCC 49870</strain>
    </source>
</reference>
<evidence type="ECO:0000256" key="2">
    <source>
        <dbReference type="ARBA" id="ARBA00022649"/>
    </source>
</evidence>
<name>A0ABZ0YYT7_9GAMM</name>
<dbReference type="InterPro" id="IPR007712">
    <property type="entry name" value="RelE/ParE_toxin"/>
</dbReference>
<dbReference type="PANTHER" id="PTHR35601">
    <property type="entry name" value="TOXIN RELE"/>
    <property type="match status" value="1"/>
</dbReference>
<accession>A0ABZ0YYT7</accession>